<dbReference type="InterPro" id="IPR029236">
    <property type="entry name" value="DUF4618"/>
</dbReference>
<protein>
    <submittedName>
        <fullName evidence="1">Uncharacterized protein</fullName>
    </submittedName>
</protein>
<sequence>MPGGWGRKAVGQIDRSQFADDELLKQIGGQLDENFDYSQWQRKSKPGQLSRPPPPARKVVKDSTLRSISDFTVAAPWKQNVRPTSAVSSVCSHSRSRIQQNTASPKEEYAVVKEKNEDLKILQLRINTREHTLKEYKKRYETLLVENIKLKAEIDETEGDANSGVKQLLRKYEKFRKGIGVLNSKFEVEEEDARADLRKTQGQIKKDLTILESQVEMAEKRLQDKQTEFHVLMNYKDKEYPVKAMRIADLQKEIDSLKITNAEDETELQHIIDTELGKLRKKTDKYQDEVTDRITGKFLDQMHPSLKDMTLQNTVMEKEIEYHTKDLKEVEAIIADLEQEVTKLLRSPKTNAKKQIFPEFFPPTQKCTPDMDVILDIPTQEWLPI</sequence>
<dbReference type="PANTHER" id="PTHR28574:SF1">
    <property type="entry name" value="RIKEN CDNA 6820408C15 GENE"/>
    <property type="match status" value="1"/>
</dbReference>
<name>A0A8J1URE8_OWEFU</name>
<dbReference type="PANTHER" id="PTHR28574">
    <property type="entry name" value="RIKEN CDNA 6820408C15"/>
    <property type="match status" value="1"/>
</dbReference>
<accession>A0A8J1URE8</accession>
<evidence type="ECO:0000313" key="2">
    <source>
        <dbReference type="Proteomes" id="UP000749559"/>
    </source>
</evidence>
<dbReference type="AlphaFoldDB" id="A0A8J1URE8"/>
<dbReference type="OrthoDB" id="10003267at2759"/>
<dbReference type="Proteomes" id="UP000749559">
    <property type="component" value="Unassembled WGS sequence"/>
</dbReference>
<organism evidence="1 2">
    <name type="scientific">Owenia fusiformis</name>
    <name type="common">Polychaete worm</name>
    <dbReference type="NCBI Taxonomy" id="6347"/>
    <lineage>
        <taxon>Eukaryota</taxon>
        <taxon>Metazoa</taxon>
        <taxon>Spiralia</taxon>
        <taxon>Lophotrochozoa</taxon>
        <taxon>Annelida</taxon>
        <taxon>Polychaeta</taxon>
        <taxon>Sedentaria</taxon>
        <taxon>Canalipalpata</taxon>
        <taxon>Sabellida</taxon>
        <taxon>Oweniida</taxon>
        <taxon>Oweniidae</taxon>
        <taxon>Owenia</taxon>
    </lineage>
</organism>
<proteinExistence type="predicted"/>
<gene>
    <name evidence="1" type="ORF">OFUS_LOCUS6777</name>
</gene>
<reference evidence="1" key="1">
    <citation type="submission" date="2022-03" db="EMBL/GenBank/DDBJ databases">
        <authorList>
            <person name="Martin C."/>
        </authorList>
    </citation>
    <scope>NUCLEOTIDE SEQUENCE</scope>
</reference>
<dbReference type="Pfam" id="PF15397">
    <property type="entry name" value="DUF4618"/>
    <property type="match status" value="1"/>
</dbReference>
<evidence type="ECO:0000313" key="1">
    <source>
        <dbReference type="EMBL" id="CAH1780030.1"/>
    </source>
</evidence>
<comment type="caution">
    <text evidence="1">The sequence shown here is derived from an EMBL/GenBank/DDBJ whole genome shotgun (WGS) entry which is preliminary data.</text>
</comment>
<dbReference type="EMBL" id="CAIIXF020000003">
    <property type="protein sequence ID" value="CAH1780030.1"/>
    <property type="molecule type" value="Genomic_DNA"/>
</dbReference>
<keyword evidence="2" id="KW-1185">Reference proteome</keyword>